<proteinExistence type="predicted"/>
<organism evidence="2 3">
    <name type="scientific">Micromonospora zhanjiangensis</name>
    <dbReference type="NCBI Taxonomy" id="1522057"/>
    <lineage>
        <taxon>Bacteria</taxon>
        <taxon>Bacillati</taxon>
        <taxon>Actinomycetota</taxon>
        <taxon>Actinomycetes</taxon>
        <taxon>Micromonosporales</taxon>
        <taxon>Micromonosporaceae</taxon>
        <taxon>Micromonospora</taxon>
    </lineage>
</organism>
<dbReference type="NCBIfam" id="TIGR01549">
    <property type="entry name" value="HAD-SF-IA-v1"/>
    <property type="match status" value="1"/>
</dbReference>
<dbReference type="Proteomes" id="UP001595868">
    <property type="component" value="Unassembled WGS sequence"/>
</dbReference>
<dbReference type="SFLD" id="SFLDG01129">
    <property type="entry name" value="C1.5:_HAD__Beta-PGM__Phosphata"/>
    <property type="match status" value="1"/>
</dbReference>
<comment type="caution">
    <text evidence="2">The sequence shown here is derived from an EMBL/GenBank/DDBJ whole genome shotgun (WGS) entry which is preliminary data.</text>
</comment>
<dbReference type="PANTHER" id="PTHR46649:SF4">
    <property type="entry name" value="HALOACID DEHALOGENASE-LIKE HYDROLASE (HAD) SUPERFAMILY PROTEIN"/>
    <property type="match status" value="1"/>
</dbReference>
<dbReference type="SUPFAM" id="SSF56784">
    <property type="entry name" value="HAD-like"/>
    <property type="match status" value="1"/>
</dbReference>
<dbReference type="EC" id="3.1.3.-" evidence="2"/>
<keyword evidence="3" id="KW-1185">Reference proteome</keyword>
<reference evidence="3" key="1">
    <citation type="journal article" date="2019" name="Int. J. Syst. Evol. Microbiol.">
        <title>The Global Catalogue of Microorganisms (GCM) 10K type strain sequencing project: providing services to taxonomists for standard genome sequencing and annotation.</title>
        <authorList>
            <consortium name="The Broad Institute Genomics Platform"/>
            <consortium name="The Broad Institute Genome Sequencing Center for Infectious Disease"/>
            <person name="Wu L."/>
            <person name="Ma J."/>
        </authorList>
    </citation>
    <scope>NUCLEOTIDE SEQUENCE [LARGE SCALE GENOMIC DNA]</scope>
    <source>
        <strain evidence="3">2902at01</strain>
    </source>
</reference>
<dbReference type="NCBIfam" id="TIGR01509">
    <property type="entry name" value="HAD-SF-IA-v3"/>
    <property type="match status" value="1"/>
</dbReference>
<dbReference type="EMBL" id="JBHSBN010000020">
    <property type="protein sequence ID" value="MFC4109024.1"/>
    <property type="molecule type" value="Genomic_DNA"/>
</dbReference>
<keyword evidence="2" id="KW-0378">Hydrolase</keyword>
<evidence type="ECO:0000313" key="3">
    <source>
        <dbReference type="Proteomes" id="UP001595868"/>
    </source>
</evidence>
<evidence type="ECO:0000313" key="2">
    <source>
        <dbReference type="EMBL" id="MFC4109024.1"/>
    </source>
</evidence>
<dbReference type="Gene3D" id="3.40.50.1000">
    <property type="entry name" value="HAD superfamily/HAD-like"/>
    <property type="match status" value="1"/>
</dbReference>
<name>A0ABV8KSC1_9ACTN</name>
<dbReference type="SFLD" id="SFLDS00003">
    <property type="entry name" value="Haloacid_Dehalogenase"/>
    <property type="match status" value="1"/>
</dbReference>
<sequence>MPDHAEPPKPRTASGPASVGAVHQPAGAAGRPAPRRPVDAVLFDFHGTLAQVEDPVGWVLAAATECGTTLDRAKATALADRLVMAGRAGGPAPTRVPPHLAEVWADRDLYEHAHQAAYTGLAATVPTDVDGLPDALYDRVRRPEGWLPYQDTADTLRALRAAGIPVALVSNIGFDVRPLFDAWGLTGLIDAFVLSYEVGRCKPDPAIFLRACGLLGVDPERTLMVGDTPADAGAVRAGCAVLVLPAAEAGLPNGLTAVLDLAHPTPTPTPGPPG</sequence>
<dbReference type="PANTHER" id="PTHR46649">
    <property type="match status" value="1"/>
</dbReference>
<dbReference type="RefSeq" id="WP_377549960.1">
    <property type="nucleotide sequence ID" value="NZ_JBHSBN010000020.1"/>
</dbReference>
<dbReference type="InterPro" id="IPR036412">
    <property type="entry name" value="HAD-like_sf"/>
</dbReference>
<gene>
    <name evidence="2" type="ORF">ACFOX0_24225</name>
</gene>
<dbReference type="GO" id="GO:0016787">
    <property type="term" value="F:hydrolase activity"/>
    <property type="evidence" value="ECO:0007669"/>
    <property type="project" value="UniProtKB-KW"/>
</dbReference>
<dbReference type="Pfam" id="PF00702">
    <property type="entry name" value="Hydrolase"/>
    <property type="match status" value="1"/>
</dbReference>
<dbReference type="InterPro" id="IPR006439">
    <property type="entry name" value="HAD-SF_hydro_IA"/>
</dbReference>
<accession>A0ABV8KSC1</accession>
<evidence type="ECO:0000256" key="1">
    <source>
        <dbReference type="SAM" id="MobiDB-lite"/>
    </source>
</evidence>
<feature type="region of interest" description="Disordered" evidence="1">
    <location>
        <begin position="1"/>
        <end position="33"/>
    </location>
</feature>
<protein>
    <submittedName>
        <fullName evidence="2">HAD family hydrolase</fullName>
        <ecNumber evidence="2">3.1.3.-</ecNumber>
    </submittedName>
</protein>
<dbReference type="InterPro" id="IPR023214">
    <property type="entry name" value="HAD_sf"/>
</dbReference>